<keyword evidence="2" id="KW-0880">Kelch repeat</keyword>
<dbReference type="GO" id="GO:0016567">
    <property type="term" value="P:protein ubiquitination"/>
    <property type="evidence" value="ECO:0007669"/>
    <property type="project" value="UniProtKB-UniPathway"/>
</dbReference>
<organism evidence="6 7">
    <name type="scientific">Aphis craccivora</name>
    <name type="common">Cowpea aphid</name>
    <dbReference type="NCBI Taxonomy" id="307492"/>
    <lineage>
        <taxon>Eukaryota</taxon>
        <taxon>Metazoa</taxon>
        <taxon>Ecdysozoa</taxon>
        <taxon>Arthropoda</taxon>
        <taxon>Hexapoda</taxon>
        <taxon>Insecta</taxon>
        <taxon>Pterygota</taxon>
        <taxon>Neoptera</taxon>
        <taxon>Paraneoptera</taxon>
        <taxon>Hemiptera</taxon>
        <taxon>Sternorrhyncha</taxon>
        <taxon>Aphidomorpha</taxon>
        <taxon>Aphidoidea</taxon>
        <taxon>Aphididae</taxon>
        <taxon>Aphidini</taxon>
        <taxon>Aphis</taxon>
        <taxon>Aphis</taxon>
    </lineage>
</organism>
<dbReference type="GO" id="GO:0005737">
    <property type="term" value="C:cytoplasm"/>
    <property type="evidence" value="ECO:0007669"/>
    <property type="project" value="UniProtKB-ARBA"/>
</dbReference>
<comment type="caution">
    <text evidence="6">The sequence shown here is derived from an EMBL/GenBank/DDBJ whole genome shotgun (WGS) entry which is preliminary data.</text>
</comment>
<dbReference type="Gene3D" id="1.25.40.420">
    <property type="match status" value="1"/>
</dbReference>
<proteinExistence type="predicted"/>
<dbReference type="SUPFAM" id="SSF50965">
    <property type="entry name" value="Galactose oxidase, central domain"/>
    <property type="match status" value="1"/>
</dbReference>
<name>A0A6G0YWF2_APHCR</name>
<dbReference type="Proteomes" id="UP000478052">
    <property type="component" value="Unassembled WGS sequence"/>
</dbReference>
<protein>
    <recommendedName>
        <fullName evidence="1">Kelch-like protein diablo</fullName>
    </recommendedName>
</protein>
<dbReference type="UniPathway" id="UPA00143"/>
<feature type="domain" description="BTB" evidence="5">
    <location>
        <begin position="8"/>
        <end position="76"/>
    </location>
</feature>
<reference evidence="6 7" key="1">
    <citation type="submission" date="2019-08" db="EMBL/GenBank/DDBJ databases">
        <title>Whole genome of Aphis craccivora.</title>
        <authorList>
            <person name="Voronova N.V."/>
            <person name="Shulinski R.S."/>
            <person name="Bandarenka Y.V."/>
            <person name="Zhorov D.G."/>
            <person name="Warner D."/>
        </authorList>
    </citation>
    <scope>NUCLEOTIDE SEQUENCE [LARGE SCALE GENOMIC DNA]</scope>
    <source>
        <strain evidence="6">180601</strain>
        <tissue evidence="6">Whole Body</tissue>
    </source>
</reference>
<evidence type="ECO:0000256" key="3">
    <source>
        <dbReference type="ARBA" id="ARBA00022737"/>
    </source>
</evidence>
<dbReference type="SMART" id="SM00875">
    <property type="entry name" value="BACK"/>
    <property type="match status" value="1"/>
</dbReference>
<comment type="function">
    <text evidence="4">Probable substrate-specific adapter of an E3 ubiquitin-protein ligase complex which mediates the ubiquitination and subsequent proteasomal degradation of target proteins. May have a role in synapse differentiation and growth.</text>
</comment>
<evidence type="ECO:0000256" key="1">
    <source>
        <dbReference type="ARBA" id="ARBA00013699"/>
    </source>
</evidence>
<dbReference type="AlphaFoldDB" id="A0A6G0YWF2"/>
<dbReference type="Pfam" id="PF00651">
    <property type="entry name" value="BTB"/>
    <property type="match status" value="1"/>
</dbReference>
<dbReference type="Pfam" id="PF07707">
    <property type="entry name" value="BACK"/>
    <property type="match status" value="1"/>
</dbReference>
<evidence type="ECO:0000259" key="5">
    <source>
        <dbReference type="PROSITE" id="PS50097"/>
    </source>
</evidence>
<dbReference type="InterPro" id="IPR006652">
    <property type="entry name" value="Kelch_1"/>
</dbReference>
<dbReference type="SUPFAM" id="SSF54695">
    <property type="entry name" value="POZ domain"/>
    <property type="match status" value="1"/>
</dbReference>
<dbReference type="SMART" id="SM00225">
    <property type="entry name" value="BTB"/>
    <property type="match status" value="1"/>
</dbReference>
<evidence type="ECO:0000256" key="4">
    <source>
        <dbReference type="ARBA" id="ARBA00043912"/>
    </source>
</evidence>
<evidence type="ECO:0000313" key="7">
    <source>
        <dbReference type="Proteomes" id="UP000478052"/>
    </source>
</evidence>
<dbReference type="Gene3D" id="2.120.10.80">
    <property type="entry name" value="Kelch-type beta propeller"/>
    <property type="match status" value="1"/>
</dbReference>
<dbReference type="PROSITE" id="PS50097">
    <property type="entry name" value="BTB"/>
    <property type="match status" value="1"/>
</dbReference>
<sequence length="528" mass="60389">MRRNKELCDIKIVAKNGEEIWAHKVVLAANSEYFNIMFNSQFKESKELEIIIQGLDPYVLSLLIDFIYSFELVVNEQNIKDIIDGICFLQLNETIRNKCVEYIKSRIDLSNCLGIKEMSECLGLKDLYLFCVTYASINFSRLNCKVYASVIKWIKHDGENRNKHLPDLIKYVRLPIISQEFLENTVDKELLLEFNINSRVYLNEAYHVHGTELKVPNSIRTQYRSNYSEYVLVMSISGSIHHPLLYNVITNQWKTVSITVPLNSYGLTVLLNDGQLFSVGGFNYTSGSEYFNNLCHLSLPLCSCHIFDANTKHWRPMQRMLNYPIESNIVQIGSRIYVPDICDSEYYDIENDKWFKMNSIYVDRTDYAVIALNGFIYAVGGNHTSYGVDIVEQFDPKTNTWKQVASMLKGRAAPTLCVLNSCMYAIGGKNYGNIYLSSVEKYDPSTGSWEKVTNLNYSRSNAGAVTVNGLIYVFGGKNSDFTIEVYCPYKKTWSVLSSKVPGTLDNLGNCNAFNVKRHIQNEVLKLTD</sequence>
<evidence type="ECO:0000256" key="2">
    <source>
        <dbReference type="ARBA" id="ARBA00022441"/>
    </source>
</evidence>
<dbReference type="PANTHER" id="PTHR45632">
    <property type="entry name" value="LD33804P"/>
    <property type="match status" value="1"/>
</dbReference>
<dbReference type="SUPFAM" id="SSF117281">
    <property type="entry name" value="Kelch motif"/>
    <property type="match status" value="1"/>
</dbReference>
<evidence type="ECO:0000313" key="6">
    <source>
        <dbReference type="EMBL" id="KAF0762231.1"/>
    </source>
</evidence>
<dbReference type="EMBL" id="VUJU01002189">
    <property type="protein sequence ID" value="KAF0762231.1"/>
    <property type="molecule type" value="Genomic_DNA"/>
</dbReference>
<dbReference type="InterPro" id="IPR011705">
    <property type="entry name" value="BACK"/>
</dbReference>
<dbReference type="SMART" id="SM00612">
    <property type="entry name" value="Kelch"/>
    <property type="match status" value="4"/>
</dbReference>
<dbReference type="GO" id="GO:0003779">
    <property type="term" value="F:actin binding"/>
    <property type="evidence" value="ECO:0007669"/>
    <property type="project" value="UniProtKB-KW"/>
</dbReference>
<keyword evidence="7" id="KW-1185">Reference proteome</keyword>
<dbReference type="PIRSF" id="PIRSF037037">
    <property type="entry name" value="Kelch-like_protein_gigaxonin"/>
    <property type="match status" value="1"/>
</dbReference>
<dbReference type="InterPro" id="IPR011043">
    <property type="entry name" value="Gal_Oxase/kelch_b-propeller"/>
</dbReference>
<dbReference type="InterPro" id="IPR000210">
    <property type="entry name" value="BTB/POZ_dom"/>
</dbReference>
<dbReference type="InterPro" id="IPR015915">
    <property type="entry name" value="Kelch-typ_b-propeller"/>
</dbReference>
<keyword evidence="3" id="KW-0677">Repeat</keyword>
<dbReference type="PANTHER" id="PTHR45632:SF3">
    <property type="entry name" value="KELCH-LIKE PROTEIN 32"/>
    <property type="match status" value="1"/>
</dbReference>
<dbReference type="OrthoDB" id="45365at2759"/>
<dbReference type="Gene3D" id="3.30.710.10">
    <property type="entry name" value="Potassium Channel Kv1.1, Chain A"/>
    <property type="match status" value="1"/>
</dbReference>
<gene>
    <name evidence="6" type="ORF">FWK35_00015099</name>
</gene>
<dbReference type="Pfam" id="PF01344">
    <property type="entry name" value="Kelch_1"/>
    <property type="match status" value="3"/>
</dbReference>
<accession>A0A6G0YWF2</accession>
<dbReference type="InterPro" id="IPR017096">
    <property type="entry name" value="BTB-kelch_protein"/>
</dbReference>
<dbReference type="InterPro" id="IPR011333">
    <property type="entry name" value="SKP1/BTB/POZ_sf"/>
</dbReference>